<dbReference type="InterPro" id="IPR012909">
    <property type="entry name" value="PHA_DNA-bd_N"/>
</dbReference>
<evidence type="ECO:0000313" key="2">
    <source>
        <dbReference type="EMBL" id="SKA30386.1"/>
    </source>
</evidence>
<feature type="domain" description="PHA accumulation regulator DNA-binding N-terminal" evidence="1">
    <location>
        <begin position="9"/>
        <end position="68"/>
    </location>
</feature>
<keyword evidence="3" id="KW-1185">Reference proteome</keyword>
<dbReference type="Proteomes" id="UP000190135">
    <property type="component" value="Unassembled WGS sequence"/>
</dbReference>
<name>A0A1T4SQG2_9HYPH</name>
<accession>A0A1T4SQG2</accession>
<dbReference type="EMBL" id="FUXL01000013">
    <property type="protein sequence ID" value="SKA30386.1"/>
    <property type="molecule type" value="Genomic_DNA"/>
</dbReference>
<dbReference type="OrthoDB" id="9795345at2"/>
<organism evidence="2 3">
    <name type="scientific">Consotaella salsifontis</name>
    <dbReference type="NCBI Taxonomy" id="1365950"/>
    <lineage>
        <taxon>Bacteria</taxon>
        <taxon>Pseudomonadati</taxon>
        <taxon>Pseudomonadota</taxon>
        <taxon>Alphaproteobacteria</taxon>
        <taxon>Hyphomicrobiales</taxon>
        <taxon>Aurantimonadaceae</taxon>
        <taxon>Consotaella</taxon>
    </lineage>
</organism>
<dbReference type="NCBIfam" id="TIGR01848">
    <property type="entry name" value="PHA_reg_PhaR"/>
    <property type="match status" value="1"/>
</dbReference>
<dbReference type="AlphaFoldDB" id="A0A1T4SQG2"/>
<evidence type="ECO:0000259" key="1">
    <source>
        <dbReference type="Pfam" id="PF07879"/>
    </source>
</evidence>
<dbReference type="STRING" id="1365950.SAMN05428963_1134"/>
<proteinExistence type="predicted"/>
<sequence length="172" mass="19355">MPKDTDATIIKKYANRRLYHTGTSTYVTLQDLAEMIRRDEAFVVSDARTGEDLTHLVLTQIIFELENQDGQSLMPCAFMRQLIRLYGKDAQGSVPFALEQAMADFCEGRNEKRGAGAQAAYDKSASDAAPGDFKTMREELERMRRRLESIDRALPAERKFRGDTASLSPIGK</sequence>
<protein>
    <submittedName>
        <fullName evidence="2">Polyhydroxyalkanoate synthesis repressor PhaR</fullName>
    </submittedName>
</protein>
<dbReference type="Pfam" id="PF07879">
    <property type="entry name" value="PHB_acc_N"/>
    <property type="match status" value="1"/>
</dbReference>
<evidence type="ECO:0000313" key="3">
    <source>
        <dbReference type="Proteomes" id="UP000190135"/>
    </source>
</evidence>
<dbReference type="InterPro" id="IPR010134">
    <property type="entry name" value="PHA_reg_PhaR"/>
</dbReference>
<reference evidence="2 3" key="1">
    <citation type="submission" date="2017-02" db="EMBL/GenBank/DDBJ databases">
        <authorList>
            <person name="Peterson S.W."/>
        </authorList>
    </citation>
    <scope>NUCLEOTIDE SEQUENCE [LARGE SCALE GENOMIC DNA]</scope>
    <source>
        <strain evidence="2 3">USBA 369</strain>
    </source>
</reference>
<dbReference type="GO" id="GO:0006355">
    <property type="term" value="P:regulation of DNA-templated transcription"/>
    <property type="evidence" value="ECO:0007669"/>
    <property type="project" value="InterPro"/>
</dbReference>
<gene>
    <name evidence="2" type="ORF">SAMN05428963_1134</name>
</gene>
<dbReference type="RefSeq" id="WP_078709512.1">
    <property type="nucleotide sequence ID" value="NZ_FUXL01000013.1"/>
</dbReference>